<dbReference type="AlphaFoldDB" id="A0A0A7EG62"/>
<name>A0A0A7EG62_9GAMM</name>
<dbReference type="OrthoDB" id="5765005at2"/>
<protein>
    <submittedName>
        <fullName evidence="3">Cell division protein ZapC</fullName>
    </submittedName>
</protein>
<dbReference type="GO" id="GO:0051301">
    <property type="term" value="P:cell division"/>
    <property type="evidence" value="ECO:0007669"/>
    <property type="project" value="UniProtKB-KW"/>
</dbReference>
<feature type="domain" description="Cell-division protein ZapC C-terminal" evidence="1">
    <location>
        <begin position="91"/>
        <end position="167"/>
    </location>
</feature>
<dbReference type="Pfam" id="PF07126">
    <property type="entry name" value="ZapC_C"/>
    <property type="match status" value="1"/>
</dbReference>
<dbReference type="KEGG" id="pseo:OM33_11045"/>
<dbReference type="RefSeq" id="WP_038641694.1">
    <property type="nucleotide sequence ID" value="NZ_CP009888.1"/>
</dbReference>
<dbReference type="InterPro" id="IPR048372">
    <property type="entry name" value="ZapC_C"/>
</dbReference>
<dbReference type="eggNOG" id="ENOG502Z8AH">
    <property type="taxonomic scope" value="Bacteria"/>
</dbReference>
<feature type="domain" description="Cell-division protein ZapC N-terminal" evidence="2">
    <location>
        <begin position="1"/>
        <end position="90"/>
    </location>
</feature>
<dbReference type="Pfam" id="PF21083">
    <property type="entry name" value="ZapC_N"/>
    <property type="match status" value="1"/>
</dbReference>
<keyword evidence="4" id="KW-1185">Reference proteome</keyword>
<keyword evidence="3" id="KW-0131">Cell cycle</keyword>
<evidence type="ECO:0000259" key="1">
    <source>
        <dbReference type="Pfam" id="PF07126"/>
    </source>
</evidence>
<dbReference type="HOGENOM" id="CLU_128248_0_0_6"/>
<proteinExistence type="predicted"/>
<gene>
    <name evidence="3" type="ORF">OM33_11045</name>
</gene>
<evidence type="ECO:0000313" key="3">
    <source>
        <dbReference type="EMBL" id="AIY65635.1"/>
    </source>
</evidence>
<reference evidence="3 4" key="1">
    <citation type="submission" date="2014-11" db="EMBL/GenBank/DDBJ databases">
        <title>Complete Genome Sequence of Pseudoalteromonas sp. Strain OCN003 Isolated from Kaneohe Bay, Oahu, Hawaii.</title>
        <authorList>
            <person name="Beurmann S."/>
            <person name="Videau P."/>
            <person name="Ushijima B."/>
            <person name="Smith A.M."/>
            <person name="Aeby G.S."/>
            <person name="Callahan S.M."/>
            <person name="Belcaid M."/>
        </authorList>
    </citation>
    <scope>NUCLEOTIDE SEQUENCE [LARGE SCALE GENOMIC DNA]</scope>
    <source>
        <strain evidence="3 4">OCN003</strain>
    </source>
</reference>
<dbReference type="EMBL" id="CP009888">
    <property type="protein sequence ID" value="AIY65635.1"/>
    <property type="molecule type" value="Genomic_DNA"/>
</dbReference>
<keyword evidence="3" id="KW-0132">Cell division</keyword>
<organism evidence="3 4">
    <name type="scientific">Pseudoalteromonas piratica</name>
    <dbReference type="NCBI Taxonomy" id="1348114"/>
    <lineage>
        <taxon>Bacteria</taxon>
        <taxon>Pseudomonadati</taxon>
        <taxon>Pseudomonadota</taxon>
        <taxon>Gammaproteobacteria</taxon>
        <taxon>Alteromonadales</taxon>
        <taxon>Pseudoalteromonadaceae</taxon>
        <taxon>Pseudoalteromonas</taxon>
    </lineage>
</organism>
<dbReference type="STRING" id="1348114.OM33_11045"/>
<dbReference type="Proteomes" id="UP000030341">
    <property type="component" value="Chromosome 1"/>
</dbReference>
<evidence type="ECO:0000313" key="4">
    <source>
        <dbReference type="Proteomes" id="UP000030341"/>
    </source>
</evidence>
<sequence length="177" mass="20318">MLQAGKDWRWYACENRNRLVLFVESTQEELVMPYKFRQLTQSAIEGGAFSLEDAALYEQICHYLAAFNLWNDGEIAVIALHATAAKLQLKPVLAKSWFFKPYQGQTPSTEAIITLNSQKESGQFLIIECDGESSLCMCLEHQMKLDEHFTLTRFETIKVLNDRVNPILINQTQLKRA</sequence>
<accession>A0A0A7EG62</accession>
<dbReference type="InterPro" id="IPR048373">
    <property type="entry name" value="ZapC_N"/>
</dbReference>
<evidence type="ECO:0000259" key="2">
    <source>
        <dbReference type="Pfam" id="PF21083"/>
    </source>
</evidence>